<feature type="compositionally biased region" description="Polar residues" evidence="1">
    <location>
        <begin position="797"/>
        <end position="812"/>
    </location>
</feature>
<evidence type="ECO:0000259" key="3">
    <source>
        <dbReference type="PROSITE" id="PS50853"/>
    </source>
</evidence>
<accession>A0A813RTF5</accession>
<dbReference type="InterPro" id="IPR003961">
    <property type="entry name" value="FN3_dom"/>
</dbReference>
<dbReference type="GO" id="GO:0005813">
    <property type="term" value="C:centrosome"/>
    <property type="evidence" value="ECO:0007669"/>
    <property type="project" value="TreeGrafter"/>
</dbReference>
<dbReference type="GO" id="GO:0051256">
    <property type="term" value="P:mitotic spindle midzone assembly"/>
    <property type="evidence" value="ECO:0007669"/>
    <property type="project" value="TreeGrafter"/>
</dbReference>
<dbReference type="PANTHER" id="PTHR21831:SF2">
    <property type="entry name" value="MICROTUBULE-ASSOCIATED PROTEIN 10"/>
    <property type="match status" value="1"/>
</dbReference>
<feature type="region of interest" description="Disordered" evidence="1">
    <location>
        <begin position="797"/>
        <end position="825"/>
    </location>
</feature>
<dbReference type="GO" id="GO:0097431">
    <property type="term" value="C:mitotic spindle pole"/>
    <property type="evidence" value="ECO:0007669"/>
    <property type="project" value="TreeGrafter"/>
</dbReference>
<dbReference type="EMBL" id="CAJNON010000016">
    <property type="protein sequence ID" value="CAF0785565.1"/>
    <property type="molecule type" value="Genomic_DNA"/>
</dbReference>
<dbReference type="GO" id="GO:0030496">
    <property type="term" value="C:midbody"/>
    <property type="evidence" value="ECO:0007669"/>
    <property type="project" value="TreeGrafter"/>
</dbReference>
<feature type="transmembrane region" description="Helical" evidence="2">
    <location>
        <begin position="181"/>
        <end position="205"/>
    </location>
</feature>
<evidence type="ECO:0000256" key="1">
    <source>
        <dbReference type="SAM" id="MobiDB-lite"/>
    </source>
</evidence>
<feature type="compositionally biased region" description="Low complexity" evidence="1">
    <location>
        <begin position="1114"/>
        <end position="1133"/>
    </location>
</feature>
<feature type="region of interest" description="Disordered" evidence="1">
    <location>
        <begin position="875"/>
        <end position="902"/>
    </location>
</feature>
<evidence type="ECO:0000256" key="2">
    <source>
        <dbReference type="SAM" id="Phobius"/>
    </source>
</evidence>
<keyword evidence="2" id="KW-1133">Transmembrane helix</keyword>
<dbReference type="GO" id="GO:0008017">
    <property type="term" value="F:microtubule binding"/>
    <property type="evidence" value="ECO:0007669"/>
    <property type="project" value="InterPro"/>
</dbReference>
<dbReference type="AlphaFoldDB" id="A0A813RTF5"/>
<dbReference type="PANTHER" id="PTHR21831">
    <property type="entry name" value="MICROTUBULE-ASSOCIATED PROTEIN 10"/>
    <property type="match status" value="1"/>
</dbReference>
<feature type="compositionally biased region" description="Low complexity" evidence="1">
    <location>
        <begin position="978"/>
        <end position="989"/>
    </location>
</feature>
<keyword evidence="2" id="KW-0472">Membrane</keyword>
<dbReference type="Pfam" id="PF14924">
    <property type="entry name" value="MAP10_N"/>
    <property type="match status" value="1"/>
</dbReference>
<reference evidence="4" key="1">
    <citation type="submission" date="2021-02" db="EMBL/GenBank/DDBJ databases">
        <authorList>
            <person name="Nowell W R."/>
        </authorList>
    </citation>
    <scope>NUCLEOTIDE SEQUENCE</scope>
</reference>
<dbReference type="GO" id="GO:1990023">
    <property type="term" value="C:mitotic spindle midzone"/>
    <property type="evidence" value="ECO:0007669"/>
    <property type="project" value="TreeGrafter"/>
</dbReference>
<dbReference type="SUPFAM" id="SSF49265">
    <property type="entry name" value="Fibronectin type III"/>
    <property type="match status" value="1"/>
</dbReference>
<feature type="compositionally biased region" description="Polar residues" evidence="1">
    <location>
        <begin position="1081"/>
        <end position="1094"/>
    </location>
</feature>
<name>A0A813RTF5_9BILA</name>
<keyword evidence="2" id="KW-0812">Transmembrane</keyword>
<evidence type="ECO:0000313" key="5">
    <source>
        <dbReference type="Proteomes" id="UP000663891"/>
    </source>
</evidence>
<dbReference type="OrthoDB" id="69809at2759"/>
<feature type="region of interest" description="Disordered" evidence="1">
    <location>
        <begin position="1016"/>
        <end position="1057"/>
    </location>
</feature>
<dbReference type="GO" id="GO:0032467">
    <property type="term" value="P:positive regulation of cytokinesis"/>
    <property type="evidence" value="ECO:0007669"/>
    <property type="project" value="TreeGrafter"/>
</dbReference>
<comment type="caution">
    <text evidence="4">The sequence shown here is derived from an EMBL/GenBank/DDBJ whole genome shotgun (WGS) entry which is preliminary data.</text>
</comment>
<feature type="compositionally biased region" description="Polar residues" evidence="1">
    <location>
        <begin position="1104"/>
        <end position="1113"/>
    </location>
</feature>
<feature type="domain" description="Fibronectin type-III" evidence="3">
    <location>
        <begin position="54"/>
        <end position="152"/>
    </location>
</feature>
<sequence length="1178" mass="133041">MVSTNLTIIGDSVFMSKKVRIFSPIISIYLNDNQDLSIGYLHYSNETNFLRPLSPTNLRLSNSGSNLHITWNQADLFDSPINIVSYVIQWRSTIVFNNQQSQQFIVVPYPIRSYILKDIKESKYIIQIMSYSNQGTYSIPIESDINIRMYFGDFVFNNENKKQIFLLEFNSILAYHGSSRFLISILCFLTVLTVATVCIGIFCVLKHYYHRRSYCTNHKTDSMFTCWCFPSIQYRLNSCSSMEKEQRYCASLLKSNDLQSSPIYTSRQKMTSQITTKPHRPLSSSDSFTDSSISLAKVTTIPSCRNSIISNTIEIQPLTCNLLSTENSHVIPSSTLTFVLVPNTNDDTKMTSFFQPISVSNASSISHNDMESRKNSSRLPLEAVPELSELTVANSRYSFTPSVSSIAHHPHSIQPSPVLSSLVSIEVLISHVHINLNIECHLPCIVFRLLDYPAVSIPYFDQWQIEEFHSVKRDYPNISWRQLLSDQFYELRSANGKFNFKRGKSCLFKTYFKTLYTHLLNVPLFLLLIDQINDNGTNDNTTQFIGSCNIKLNELIEMLNQSIIKNGKDIPLVEQQTFYCTLFNLMGTQIGTCNVAVRFCHYGTTILTQLPMLDDKLLPKTEQKAPIETKKNINEKSSAVPVVSPTLPSSEPPPPPTVDTIVKHIHFVNEKKDVGLQISRSDLPLSTSNHNKSAQTCWTSTKTYQTTHHSKSRFLRTIEDPLFDDISIASYQPPPLYFNSNSDFLQMITPINAKCMDEAKENRLSYLASIPIASFTNELDIDDDDDDEDNENIHIKQQQLKPKSSHNVRFNLSSSSTPPPAIIPRTKTMPKQPLLTENFLQNFPLLRALVEEALALQQHDQFNLPLAINHIMTDQRPHSTKQPGQRKLKQSPVRPKSATMVRSVRTKSVIVTRNINNTRRLYPPPPETRQMVVTKNEVRSLVDRLSKPKFNKRLEQQVAFAEQGTIIEEPIITPRLPPKTTSTTPTGTPRNVVSQKPPLSYGTTRAHQLYAEYSRARRAANQPQPTASSKPQITPRKESSSSKGRIISPSPQLINTGTLSNFSLLNKVDIDTATIEKNSLQQISSEQTQQNTGPSTKSSSTTSQDVTLELNQHLSTTSSTSPSSSSSSTTTPEPTLPEHHHQPNNERNELGFSITDVTDYFTDGDKSSSSRPTPRQST</sequence>
<gene>
    <name evidence="4" type="ORF">VCS650_LOCUS3189</name>
</gene>
<dbReference type="PROSITE" id="PS50853">
    <property type="entry name" value="FN3"/>
    <property type="match status" value="1"/>
</dbReference>
<feature type="compositionally biased region" description="Basic and acidic residues" evidence="1">
    <location>
        <begin position="1136"/>
        <end position="1149"/>
    </location>
</feature>
<feature type="compositionally biased region" description="Low complexity" evidence="1">
    <location>
        <begin position="1041"/>
        <end position="1051"/>
    </location>
</feature>
<feature type="region of interest" description="Disordered" evidence="1">
    <location>
        <begin position="971"/>
        <end position="1004"/>
    </location>
</feature>
<evidence type="ECO:0000313" key="4">
    <source>
        <dbReference type="EMBL" id="CAF0785565.1"/>
    </source>
</evidence>
<feature type="compositionally biased region" description="Low complexity" evidence="1">
    <location>
        <begin position="1169"/>
        <end position="1178"/>
    </location>
</feature>
<dbReference type="InterPro" id="IPR039302">
    <property type="entry name" value="MAP10"/>
</dbReference>
<protein>
    <recommendedName>
        <fullName evidence="3">Fibronectin type-III domain-containing protein</fullName>
    </recommendedName>
</protein>
<feature type="compositionally biased region" description="Polar residues" evidence="1">
    <location>
        <begin position="1021"/>
        <end position="1032"/>
    </location>
</feature>
<dbReference type="GO" id="GO:0005881">
    <property type="term" value="C:cytoplasmic microtubule"/>
    <property type="evidence" value="ECO:0007669"/>
    <property type="project" value="TreeGrafter"/>
</dbReference>
<feature type="region of interest" description="Disordered" evidence="1">
    <location>
        <begin position="1081"/>
        <end position="1178"/>
    </location>
</feature>
<proteinExistence type="predicted"/>
<dbReference type="InterPro" id="IPR036116">
    <property type="entry name" value="FN3_sf"/>
</dbReference>
<feature type="region of interest" description="Disordered" evidence="1">
    <location>
        <begin position="635"/>
        <end position="655"/>
    </location>
</feature>
<dbReference type="SMART" id="SM00060">
    <property type="entry name" value="FN3"/>
    <property type="match status" value="1"/>
</dbReference>
<feature type="compositionally biased region" description="Low complexity" evidence="1">
    <location>
        <begin position="637"/>
        <end position="649"/>
    </location>
</feature>
<organism evidence="4 5">
    <name type="scientific">Adineta steineri</name>
    <dbReference type="NCBI Taxonomy" id="433720"/>
    <lineage>
        <taxon>Eukaryota</taxon>
        <taxon>Metazoa</taxon>
        <taxon>Spiralia</taxon>
        <taxon>Gnathifera</taxon>
        <taxon>Rotifera</taxon>
        <taxon>Eurotatoria</taxon>
        <taxon>Bdelloidea</taxon>
        <taxon>Adinetida</taxon>
        <taxon>Adinetidae</taxon>
        <taxon>Adineta</taxon>
    </lineage>
</organism>
<dbReference type="GO" id="GO:0031122">
    <property type="term" value="P:cytoplasmic microtubule organization"/>
    <property type="evidence" value="ECO:0007669"/>
    <property type="project" value="TreeGrafter"/>
</dbReference>
<dbReference type="Proteomes" id="UP000663891">
    <property type="component" value="Unassembled WGS sequence"/>
</dbReference>